<accession>A0A9Q8T1U6</accession>
<organism evidence="1 2">
    <name type="scientific">Colletotrichum lupini</name>
    <dbReference type="NCBI Taxonomy" id="145971"/>
    <lineage>
        <taxon>Eukaryota</taxon>
        <taxon>Fungi</taxon>
        <taxon>Dikarya</taxon>
        <taxon>Ascomycota</taxon>
        <taxon>Pezizomycotina</taxon>
        <taxon>Sordariomycetes</taxon>
        <taxon>Hypocreomycetidae</taxon>
        <taxon>Glomerellales</taxon>
        <taxon>Glomerellaceae</taxon>
        <taxon>Colletotrichum</taxon>
        <taxon>Colletotrichum acutatum species complex</taxon>
    </lineage>
</organism>
<proteinExistence type="predicted"/>
<protein>
    <submittedName>
        <fullName evidence="1">Uncharacterized protein</fullName>
    </submittedName>
</protein>
<evidence type="ECO:0000313" key="1">
    <source>
        <dbReference type="EMBL" id="UQC87628.1"/>
    </source>
</evidence>
<dbReference type="AlphaFoldDB" id="A0A9Q8T1U6"/>
<evidence type="ECO:0000313" key="2">
    <source>
        <dbReference type="Proteomes" id="UP000830671"/>
    </source>
</evidence>
<name>A0A9Q8T1U6_9PEZI</name>
<reference evidence="1" key="1">
    <citation type="journal article" date="2021" name="Mol. Plant Microbe Interact.">
        <title>Complete Genome Sequence of the Plant-Pathogenic Fungus Colletotrichum lupini.</title>
        <authorList>
            <person name="Baroncelli R."/>
            <person name="Pensec F."/>
            <person name="Da Lio D."/>
            <person name="Boufleur T."/>
            <person name="Vicente I."/>
            <person name="Sarrocco S."/>
            <person name="Picot A."/>
            <person name="Baraldi E."/>
            <person name="Sukno S."/>
            <person name="Thon M."/>
            <person name="Le Floch G."/>
        </authorList>
    </citation>
    <scope>NUCLEOTIDE SEQUENCE</scope>
    <source>
        <strain evidence="1">IMI 504893</strain>
    </source>
</reference>
<keyword evidence="2" id="KW-1185">Reference proteome</keyword>
<dbReference type="KEGG" id="clup:CLUP02_13146"/>
<sequence length="65" mass="7441">MSTTRNSVPQITVYQEMALPARHHPRANPEGLRIMQYSLDCLLGLRFYSKLLITPSELVSKIQIL</sequence>
<dbReference type="RefSeq" id="XP_049149236.1">
    <property type="nucleotide sequence ID" value="XM_049292090.1"/>
</dbReference>
<dbReference type="EMBL" id="CP019479">
    <property type="protein sequence ID" value="UQC87628.1"/>
    <property type="molecule type" value="Genomic_DNA"/>
</dbReference>
<gene>
    <name evidence="1" type="ORF">CLUP02_13146</name>
</gene>
<dbReference type="Proteomes" id="UP000830671">
    <property type="component" value="Chromosome 7"/>
</dbReference>
<dbReference type="GeneID" id="73347100"/>